<dbReference type="Proteomes" id="UP000269689">
    <property type="component" value="Unassembled WGS sequence"/>
</dbReference>
<comment type="caution">
    <text evidence="10">The sequence shown here is derived from an EMBL/GenBank/DDBJ whole genome shotgun (WGS) entry which is preliminary data.</text>
</comment>
<proteinExistence type="inferred from homology"/>
<feature type="transmembrane region" description="Helical" evidence="9">
    <location>
        <begin position="373"/>
        <end position="400"/>
    </location>
</feature>
<evidence type="ECO:0000313" key="11">
    <source>
        <dbReference type="Proteomes" id="UP000269689"/>
    </source>
</evidence>
<evidence type="ECO:0000256" key="1">
    <source>
        <dbReference type="ARBA" id="ARBA00004651"/>
    </source>
</evidence>
<reference evidence="10 11" key="1">
    <citation type="submission" date="2018-11" db="EMBL/GenBank/DDBJ databases">
        <title>Genomic Encyclopedia of Type Strains, Phase IV (KMG-IV): sequencing the most valuable type-strain genomes for metagenomic binning, comparative biology and taxonomic classification.</title>
        <authorList>
            <person name="Goeker M."/>
        </authorList>
    </citation>
    <scope>NUCLEOTIDE SEQUENCE [LARGE SCALE GENOMIC DNA]</scope>
    <source>
        <strain evidence="10 11">DSM 104731</strain>
    </source>
</reference>
<sequence length="523" mass="56654">MNRFSRMPFFVQLMLICAGAMMVPAIYGAAVQQNAESRAFFYSGILLASFACFIAIARFRGEDTVDRDTKRDRDREGRNQLLVLVAAYTVLPLALAVPFSEAIPSTTFFNTYFEMVSALTTTGATVFDDPARLPRTVHLWIALVGWLGGFFAWVTAIAVLAPLNLGGFEVISARPRSTGNASASRTSQIARVAAGPERLSRYTQRLFPVYFGLTIALWFALAMAGSSPFVALCHAMSTMATSGISPVGGLTGEHHSLGGEFLIFAFLMLALSRKTFAVEQSSIDFKPLYRDSEMKIAAALLIVLPTILVARHWIAAYEIDPASVQTASTIVQTIQSWWGSLFMVMSFLTTSGFESQYWDAARLWSGLQAPGVLLLGLAVFGGGVATTAGGVKLLRLYALVRHGEREIEKMISPKSVGGAGATARRLRRQGAYVAWVYFMFFALTIAVVMMGLALTGQPFEQAAVFTVSALTTTGPLAQFAAETAYSYAGLSDAAKAILAATMVLGRLEMLAIVALFNPDFWRK</sequence>
<evidence type="ECO:0000256" key="2">
    <source>
        <dbReference type="ARBA" id="ARBA00009137"/>
    </source>
</evidence>
<evidence type="ECO:0000256" key="7">
    <source>
        <dbReference type="ARBA" id="ARBA00023065"/>
    </source>
</evidence>
<evidence type="ECO:0000256" key="9">
    <source>
        <dbReference type="SAM" id="Phobius"/>
    </source>
</evidence>
<feature type="transmembrane region" description="Helical" evidence="9">
    <location>
        <begin position="139"/>
        <end position="161"/>
    </location>
</feature>
<keyword evidence="4" id="KW-1003">Cell membrane</keyword>
<feature type="transmembrane region" description="Helical" evidence="9">
    <location>
        <begin position="38"/>
        <end position="59"/>
    </location>
</feature>
<evidence type="ECO:0000256" key="3">
    <source>
        <dbReference type="ARBA" id="ARBA00022448"/>
    </source>
</evidence>
<keyword evidence="6 9" id="KW-1133">Transmembrane helix</keyword>
<protein>
    <submittedName>
        <fullName evidence="10">Trk system potassium uptake protein TrkH</fullName>
    </submittedName>
</protein>
<keyword evidence="7" id="KW-0406">Ion transport</keyword>
<feature type="transmembrane region" description="Helical" evidence="9">
    <location>
        <begin position="80"/>
        <end position="99"/>
    </location>
</feature>
<evidence type="ECO:0000256" key="6">
    <source>
        <dbReference type="ARBA" id="ARBA00022989"/>
    </source>
</evidence>
<dbReference type="GO" id="GO:0008324">
    <property type="term" value="F:monoatomic cation transmembrane transporter activity"/>
    <property type="evidence" value="ECO:0007669"/>
    <property type="project" value="InterPro"/>
</dbReference>
<organism evidence="10 11">
    <name type="scientific">Pacificibacter maritimus</name>
    <dbReference type="NCBI Taxonomy" id="762213"/>
    <lineage>
        <taxon>Bacteria</taxon>
        <taxon>Pseudomonadati</taxon>
        <taxon>Pseudomonadota</taxon>
        <taxon>Alphaproteobacteria</taxon>
        <taxon>Rhodobacterales</taxon>
        <taxon>Roseobacteraceae</taxon>
        <taxon>Pacificibacter</taxon>
    </lineage>
</organism>
<evidence type="ECO:0000256" key="8">
    <source>
        <dbReference type="ARBA" id="ARBA00023136"/>
    </source>
</evidence>
<feature type="transmembrane region" description="Helical" evidence="9">
    <location>
        <begin position="296"/>
        <end position="314"/>
    </location>
</feature>
<comment type="similarity">
    <text evidence="2">Belongs to the TrkH potassium transport family.</text>
</comment>
<feature type="transmembrane region" description="Helical" evidence="9">
    <location>
        <begin position="496"/>
        <end position="516"/>
    </location>
</feature>
<accession>A0A3N4VC47</accession>
<feature type="transmembrane region" description="Helical" evidence="9">
    <location>
        <begin position="335"/>
        <end position="353"/>
    </location>
</feature>
<evidence type="ECO:0000256" key="5">
    <source>
        <dbReference type="ARBA" id="ARBA00022692"/>
    </source>
</evidence>
<gene>
    <name evidence="10" type="ORF">EDD53_0518</name>
</gene>
<name>A0A3N4VC47_9RHOB</name>
<feature type="transmembrane region" description="Helical" evidence="9">
    <location>
        <begin position="432"/>
        <end position="454"/>
    </location>
</feature>
<feature type="transmembrane region" description="Helical" evidence="9">
    <location>
        <begin position="209"/>
        <end position="236"/>
    </location>
</feature>
<evidence type="ECO:0000313" key="10">
    <source>
        <dbReference type="EMBL" id="RPE71400.1"/>
    </source>
</evidence>
<dbReference type="Pfam" id="PF02386">
    <property type="entry name" value="TrkH"/>
    <property type="match status" value="1"/>
</dbReference>
<dbReference type="PANTHER" id="PTHR32024">
    <property type="entry name" value="TRK SYSTEM POTASSIUM UPTAKE PROTEIN TRKG-RELATED"/>
    <property type="match status" value="1"/>
</dbReference>
<dbReference type="GO" id="GO:0030001">
    <property type="term" value="P:metal ion transport"/>
    <property type="evidence" value="ECO:0007669"/>
    <property type="project" value="UniProtKB-ARBA"/>
</dbReference>
<dbReference type="PANTHER" id="PTHR32024:SF2">
    <property type="entry name" value="TRK SYSTEM POTASSIUM UPTAKE PROTEIN TRKG-RELATED"/>
    <property type="match status" value="1"/>
</dbReference>
<keyword evidence="8 9" id="KW-0472">Membrane</keyword>
<dbReference type="OrthoDB" id="7818483at2"/>
<keyword evidence="11" id="KW-1185">Reference proteome</keyword>
<comment type="subcellular location">
    <subcellularLocation>
        <location evidence="1">Cell membrane</location>
        <topology evidence="1">Multi-pass membrane protein</topology>
    </subcellularLocation>
</comment>
<dbReference type="AlphaFoldDB" id="A0A3N4VC47"/>
<dbReference type="EMBL" id="RKQK01000001">
    <property type="protein sequence ID" value="RPE71400.1"/>
    <property type="molecule type" value="Genomic_DNA"/>
</dbReference>
<dbReference type="GO" id="GO:0005886">
    <property type="term" value="C:plasma membrane"/>
    <property type="evidence" value="ECO:0007669"/>
    <property type="project" value="UniProtKB-SubCell"/>
</dbReference>
<keyword evidence="3" id="KW-0813">Transport</keyword>
<evidence type="ECO:0000256" key="4">
    <source>
        <dbReference type="ARBA" id="ARBA00022475"/>
    </source>
</evidence>
<keyword evidence="5 9" id="KW-0812">Transmembrane</keyword>
<dbReference type="InterPro" id="IPR003445">
    <property type="entry name" value="Cat_transpt"/>
</dbReference>